<dbReference type="SUPFAM" id="SSF55729">
    <property type="entry name" value="Acyl-CoA N-acyltransferases (Nat)"/>
    <property type="match status" value="1"/>
</dbReference>
<protein>
    <submittedName>
        <fullName evidence="2">DUF4081 domain-containing GNAT family N-acetyltransferase</fullName>
    </submittedName>
</protein>
<dbReference type="RefSeq" id="WP_236862931.1">
    <property type="nucleotide sequence ID" value="NZ_BAABAZ010000006.1"/>
</dbReference>
<comment type="caution">
    <text evidence="2">The sequence shown here is derived from an EMBL/GenBank/DDBJ whole genome shotgun (WGS) entry which is preliminary data.</text>
</comment>
<keyword evidence="3" id="KW-1185">Reference proteome</keyword>
<dbReference type="Pfam" id="PF13312">
    <property type="entry name" value="DUF4081"/>
    <property type="match status" value="1"/>
</dbReference>
<sequence>MRLLPLRSEHTHWLREKAAEDPAQHVFLLSLLELTRTAEVSTAAGTLYGLFSGHDPVAAYWVGGSIISIGATPETNARVARMLNVRGRYHCSLIGEHRAVLDLHHRLEWGAPRSIRPDQPLMVASREPEVGPDPGVRVGTIADADAAYAAAVEMFTEEVGFSPVADGSAGYYGKVRSNLTSCSTLLSMTETGPDGRPMRDWPAAGSPRQVVFKADLGIRCREAVQVQGVWVHPDFRGRGLAAPGMVAVTEHVREHVAPIVSLYVNSFNEPALRSYERAGFSQVGRFATVMY</sequence>
<gene>
    <name evidence="2" type="ORF">GCM10022261_25000</name>
</gene>
<evidence type="ECO:0000313" key="2">
    <source>
        <dbReference type="EMBL" id="GAA4284969.1"/>
    </source>
</evidence>
<name>A0ABP8EM08_9MICO</name>
<dbReference type="InterPro" id="IPR025289">
    <property type="entry name" value="DUF4081"/>
</dbReference>
<proteinExistence type="predicted"/>
<dbReference type="Proteomes" id="UP001501586">
    <property type="component" value="Unassembled WGS sequence"/>
</dbReference>
<evidence type="ECO:0000259" key="1">
    <source>
        <dbReference type="PROSITE" id="PS51186"/>
    </source>
</evidence>
<accession>A0ABP8EM08</accession>
<dbReference type="InterPro" id="IPR000182">
    <property type="entry name" value="GNAT_dom"/>
</dbReference>
<dbReference type="PANTHER" id="PTHR43072">
    <property type="entry name" value="N-ACETYLTRANSFERASE"/>
    <property type="match status" value="1"/>
</dbReference>
<feature type="domain" description="N-acetyltransferase" evidence="1">
    <location>
        <begin position="134"/>
        <end position="291"/>
    </location>
</feature>
<dbReference type="EMBL" id="BAABAZ010000006">
    <property type="protein sequence ID" value="GAA4284969.1"/>
    <property type="molecule type" value="Genomic_DNA"/>
</dbReference>
<dbReference type="Gene3D" id="3.40.630.30">
    <property type="match status" value="1"/>
</dbReference>
<evidence type="ECO:0000313" key="3">
    <source>
        <dbReference type="Proteomes" id="UP001501586"/>
    </source>
</evidence>
<dbReference type="Pfam" id="PF00583">
    <property type="entry name" value="Acetyltransf_1"/>
    <property type="match status" value="1"/>
</dbReference>
<dbReference type="InterPro" id="IPR016181">
    <property type="entry name" value="Acyl_CoA_acyltransferase"/>
</dbReference>
<dbReference type="PANTHER" id="PTHR43072:SF54">
    <property type="entry name" value="GCN5-RELATED N-ACETYLTRANSFERASE"/>
    <property type="match status" value="1"/>
</dbReference>
<dbReference type="PROSITE" id="PS51186">
    <property type="entry name" value="GNAT"/>
    <property type="match status" value="1"/>
</dbReference>
<reference evidence="3" key="1">
    <citation type="journal article" date="2019" name="Int. J. Syst. Evol. Microbiol.">
        <title>The Global Catalogue of Microorganisms (GCM) 10K type strain sequencing project: providing services to taxonomists for standard genome sequencing and annotation.</title>
        <authorList>
            <consortium name="The Broad Institute Genomics Platform"/>
            <consortium name="The Broad Institute Genome Sequencing Center for Infectious Disease"/>
            <person name="Wu L."/>
            <person name="Ma J."/>
        </authorList>
    </citation>
    <scope>NUCLEOTIDE SEQUENCE [LARGE SCALE GENOMIC DNA]</scope>
    <source>
        <strain evidence="3">JCM 17458</strain>
    </source>
</reference>
<organism evidence="2 3">
    <name type="scientific">Brevibacterium daeguense</name>
    <dbReference type="NCBI Taxonomy" id="909936"/>
    <lineage>
        <taxon>Bacteria</taxon>
        <taxon>Bacillati</taxon>
        <taxon>Actinomycetota</taxon>
        <taxon>Actinomycetes</taxon>
        <taxon>Micrococcales</taxon>
        <taxon>Brevibacteriaceae</taxon>
        <taxon>Brevibacterium</taxon>
    </lineage>
</organism>